<dbReference type="Gene3D" id="3.40.50.150">
    <property type="entry name" value="Vaccinia Virus protein VP39"/>
    <property type="match status" value="1"/>
</dbReference>
<feature type="binding site" evidence="6">
    <location>
        <position position="145"/>
    </location>
    <ligand>
        <name>S-adenosyl-L-methionine</name>
        <dbReference type="ChEBI" id="CHEBI:59789"/>
    </ligand>
</feature>
<feature type="region of interest" description="Disordered" evidence="7">
    <location>
        <begin position="422"/>
        <end position="493"/>
    </location>
</feature>
<feature type="compositionally biased region" description="Acidic residues" evidence="7">
    <location>
        <begin position="451"/>
        <end position="480"/>
    </location>
</feature>
<feature type="region of interest" description="Disordered" evidence="7">
    <location>
        <begin position="378"/>
        <end position="402"/>
    </location>
</feature>
<feature type="compositionally biased region" description="Acidic residues" evidence="7">
    <location>
        <begin position="382"/>
        <end position="395"/>
    </location>
</feature>
<keyword evidence="4 6" id="KW-0949">S-adenosyl-L-methionine</keyword>
<sequence>MPVPEDRYKTDVDFTSLALQYPEFAKRLKSNGQLDFSDPESVRQLTKSLLHRDFSLKIDLPDDRLCPPVPNRFNYILFIHHLLASTTPTAKPRRTSKSSISNPNLQPRPRPPRPILLLDIGTGASAIYPLLGTRQYPNWYFLATELDDKSRSYAHDNITQNSLSGRIQLIDTDSTGSILIPDLTPDYFRCKPSGSSSSSTSKSKLDILLTNPPFYTSPSDLALSATSKSRPPNSSCTGSPVEMIVAGGEVGFVTRLIRESLLPRNRSSIRWFSSMLGKLSSVGRVVGVLRGNGCGNYAVTEFVQGQKTRRWCVAWSWGAWRTSLHVGRGGAGKGVDKVYLPVATEVDLNIDMNMNMNMNMVVMVVEEELKGLGVEVWRDDNSEGDDDDDDDEDDNDKGKDTNVYCWSLSSIDGDVWSRKARRMKQQQQQQREMTINDGRAAKQIDQVMKDADEEEDDSEDDSEEGEEEDDDDDDDEDQDTDFGKSPYSLDIWS</sequence>
<dbReference type="GO" id="GO:0070475">
    <property type="term" value="P:rRNA base methylation"/>
    <property type="evidence" value="ECO:0007669"/>
    <property type="project" value="TreeGrafter"/>
</dbReference>
<dbReference type="InterPro" id="IPR029063">
    <property type="entry name" value="SAM-dependent_MTases_sf"/>
</dbReference>
<dbReference type="GO" id="GO:0008168">
    <property type="term" value="F:methyltransferase activity"/>
    <property type="evidence" value="ECO:0007669"/>
    <property type="project" value="UniProtKB-UniRule"/>
</dbReference>
<proteinExistence type="inferred from homology"/>
<dbReference type="EC" id="2.1.1.-" evidence="5"/>
<organism evidence="8 9">
    <name type="scientific">Exophiala mesophila</name>
    <name type="common">Black yeast-like fungus</name>
    <dbReference type="NCBI Taxonomy" id="212818"/>
    <lineage>
        <taxon>Eukaryota</taxon>
        <taxon>Fungi</taxon>
        <taxon>Dikarya</taxon>
        <taxon>Ascomycota</taxon>
        <taxon>Pezizomycotina</taxon>
        <taxon>Eurotiomycetes</taxon>
        <taxon>Chaetothyriomycetidae</taxon>
        <taxon>Chaetothyriales</taxon>
        <taxon>Herpotrichiellaceae</taxon>
        <taxon>Exophiala</taxon>
    </lineage>
</organism>
<feature type="binding site" evidence="6">
    <location>
        <position position="121"/>
    </location>
    <ligand>
        <name>S-adenosyl-L-methionine</name>
        <dbReference type="ChEBI" id="CHEBI:59789"/>
    </ligand>
</feature>
<dbReference type="PANTHER" id="PTHR13393:SF0">
    <property type="entry name" value="RNA N6-ADENOSINE-METHYLTRANSFERASE METTL16"/>
    <property type="match status" value="1"/>
</dbReference>
<comment type="caution">
    <text evidence="8">The sequence shown here is derived from an EMBL/GenBank/DDBJ whole genome shotgun (WGS) entry which is preliminary data.</text>
</comment>
<keyword evidence="2 5" id="KW-0489">Methyltransferase</keyword>
<dbReference type="GO" id="GO:0005634">
    <property type="term" value="C:nucleus"/>
    <property type="evidence" value="ECO:0007669"/>
    <property type="project" value="TreeGrafter"/>
</dbReference>
<dbReference type="Pfam" id="PF05971">
    <property type="entry name" value="Methyltransf_10"/>
    <property type="match status" value="1"/>
</dbReference>
<dbReference type="InterPro" id="IPR010286">
    <property type="entry name" value="METTL16/RlmF"/>
</dbReference>
<protein>
    <recommendedName>
        <fullName evidence="5">U6 small nuclear RNA (adenine-(43)-N(6))-methyltransferase</fullName>
        <ecNumber evidence="5">2.1.1.-</ecNumber>
    </recommendedName>
</protein>
<name>A0A438NJP6_EXOME</name>
<evidence type="ECO:0000256" key="3">
    <source>
        <dbReference type="ARBA" id="ARBA00022679"/>
    </source>
</evidence>
<feature type="binding site" evidence="6">
    <location>
        <position position="72"/>
    </location>
    <ligand>
        <name>S-adenosyl-L-methionine</name>
        <dbReference type="ChEBI" id="CHEBI:59789"/>
    </ligand>
</feature>
<gene>
    <name evidence="8" type="ORF">B0A52_00313</name>
</gene>
<evidence type="ECO:0000256" key="6">
    <source>
        <dbReference type="PIRSR" id="PIRSR037350-1"/>
    </source>
</evidence>
<accession>A0A438NJP6</accession>
<dbReference type="Proteomes" id="UP000288859">
    <property type="component" value="Unassembled WGS sequence"/>
</dbReference>
<evidence type="ECO:0000313" key="8">
    <source>
        <dbReference type="EMBL" id="RVX75956.1"/>
    </source>
</evidence>
<evidence type="ECO:0000256" key="2">
    <source>
        <dbReference type="ARBA" id="ARBA00022603"/>
    </source>
</evidence>
<feature type="compositionally biased region" description="Basic and acidic residues" evidence="7">
    <location>
        <begin position="439"/>
        <end position="450"/>
    </location>
</feature>
<dbReference type="PIRSF" id="PIRSF037350">
    <property type="entry name" value="Mtase_ZK1128_prd"/>
    <property type="match status" value="1"/>
</dbReference>
<dbReference type="VEuPathDB" id="FungiDB:PV10_01678"/>
<dbReference type="EMBL" id="NAJM01000001">
    <property type="protein sequence ID" value="RVX75956.1"/>
    <property type="molecule type" value="Genomic_DNA"/>
</dbReference>
<evidence type="ECO:0000313" key="9">
    <source>
        <dbReference type="Proteomes" id="UP000288859"/>
    </source>
</evidence>
<feature type="region of interest" description="Disordered" evidence="7">
    <location>
        <begin position="88"/>
        <end position="113"/>
    </location>
</feature>
<comment type="similarity">
    <text evidence="1 5">Belongs to the methyltransferase superfamily. METTL16/RlmF family.</text>
</comment>
<dbReference type="PANTHER" id="PTHR13393">
    <property type="entry name" value="SAM-DEPENDENT METHYLTRANSFERASE"/>
    <property type="match status" value="1"/>
</dbReference>
<evidence type="ECO:0000256" key="5">
    <source>
        <dbReference type="PIRNR" id="PIRNR037350"/>
    </source>
</evidence>
<evidence type="ECO:0000256" key="4">
    <source>
        <dbReference type="ARBA" id="ARBA00022691"/>
    </source>
</evidence>
<dbReference type="InterPro" id="IPR017182">
    <property type="entry name" value="METTL16/PsiM"/>
</dbReference>
<feature type="binding site" evidence="6">
    <location>
        <position position="211"/>
    </location>
    <ligand>
        <name>S-adenosyl-L-methionine</name>
        <dbReference type="ChEBI" id="CHEBI:59789"/>
    </ligand>
</feature>
<reference evidence="8 9" key="1">
    <citation type="submission" date="2017-03" db="EMBL/GenBank/DDBJ databases">
        <title>Genomes of endolithic fungi from Antarctica.</title>
        <authorList>
            <person name="Coleine C."/>
            <person name="Masonjones S."/>
            <person name="Stajich J.E."/>
        </authorList>
    </citation>
    <scope>NUCLEOTIDE SEQUENCE [LARGE SCALE GENOMIC DNA]</scope>
    <source>
        <strain evidence="8 9">CCFEE 6314</strain>
    </source>
</reference>
<keyword evidence="3 5" id="KW-0808">Transferase</keyword>
<dbReference type="OrthoDB" id="514248at2759"/>
<evidence type="ECO:0000256" key="7">
    <source>
        <dbReference type="SAM" id="MobiDB-lite"/>
    </source>
</evidence>
<evidence type="ECO:0000256" key="1">
    <source>
        <dbReference type="ARBA" id="ARBA00005878"/>
    </source>
</evidence>
<dbReference type="AlphaFoldDB" id="A0A438NJP6"/>
<dbReference type="SUPFAM" id="SSF53335">
    <property type="entry name" value="S-adenosyl-L-methionine-dependent methyltransferases"/>
    <property type="match status" value="1"/>
</dbReference>